<name>A0A517M9M9_9BACT</name>
<dbReference type="Proteomes" id="UP000320672">
    <property type="component" value="Chromosome"/>
</dbReference>
<evidence type="ECO:0000256" key="1">
    <source>
        <dbReference type="SAM" id="MobiDB-lite"/>
    </source>
</evidence>
<dbReference type="KEGG" id="rml:FF011L_02710"/>
<dbReference type="EMBL" id="CP036262">
    <property type="protein sequence ID" value="QDS91541.1"/>
    <property type="molecule type" value="Genomic_DNA"/>
</dbReference>
<gene>
    <name evidence="2" type="ORF">FF011L_02710</name>
</gene>
<protein>
    <submittedName>
        <fullName evidence="2">Uncharacterized protein</fullName>
    </submittedName>
</protein>
<dbReference type="AlphaFoldDB" id="A0A517M9M9"/>
<sequence length="121" mass="13151">MQENALFFEGSPQATEPVADPSPRVMDGEKFEPRRDTEKAHPFKTGSVAPVIHCEAVALTITSEPIGSLDGGECVPSCGGSVNVGFERLQYDGYDVRSRNAWILKFGSEKGGHEILQRGRT</sequence>
<evidence type="ECO:0000313" key="2">
    <source>
        <dbReference type="EMBL" id="QDS91541.1"/>
    </source>
</evidence>
<feature type="region of interest" description="Disordered" evidence="1">
    <location>
        <begin position="1"/>
        <end position="44"/>
    </location>
</feature>
<keyword evidence="3" id="KW-1185">Reference proteome</keyword>
<reference evidence="2 3" key="1">
    <citation type="submission" date="2019-02" db="EMBL/GenBank/DDBJ databases">
        <title>Deep-cultivation of Planctomycetes and their phenomic and genomic characterization uncovers novel biology.</title>
        <authorList>
            <person name="Wiegand S."/>
            <person name="Jogler M."/>
            <person name="Boedeker C."/>
            <person name="Pinto D."/>
            <person name="Vollmers J."/>
            <person name="Rivas-Marin E."/>
            <person name="Kohn T."/>
            <person name="Peeters S.H."/>
            <person name="Heuer A."/>
            <person name="Rast P."/>
            <person name="Oberbeckmann S."/>
            <person name="Bunk B."/>
            <person name="Jeske O."/>
            <person name="Meyerdierks A."/>
            <person name="Storesund J.E."/>
            <person name="Kallscheuer N."/>
            <person name="Luecker S."/>
            <person name="Lage O.M."/>
            <person name="Pohl T."/>
            <person name="Merkel B.J."/>
            <person name="Hornburger P."/>
            <person name="Mueller R.-W."/>
            <person name="Bruemmer F."/>
            <person name="Labrenz M."/>
            <person name="Spormann A.M."/>
            <person name="Op den Camp H."/>
            <person name="Overmann J."/>
            <person name="Amann R."/>
            <person name="Jetten M.S.M."/>
            <person name="Mascher T."/>
            <person name="Medema M.H."/>
            <person name="Devos D.P."/>
            <person name="Kaster A.-K."/>
            <person name="Ovreas L."/>
            <person name="Rohde M."/>
            <person name="Galperin M.Y."/>
            <person name="Jogler C."/>
        </authorList>
    </citation>
    <scope>NUCLEOTIDE SEQUENCE [LARGE SCALE GENOMIC DNA]</scope>
    <source>
        <strain evidence="2 3">FF011L</strain>
    </source>
</reference>
<accession>A0A517M9M9</accession>
<proteinExistence type="predicted"/>
<feature type="compositionally biased region" description="Basic and acidic residues" evidence="1">
    <location>
        <begin position="26"/>
        <end position="41"/>
    </location>
</feature>
<evidence type="ECO:0000313" key="3">
    <source>
        <dbReference type="Proteomes" id="UP000320672"/>
    </source>
</evidence>
<organism evidence="2 3">
    <name type="scientific">Roseimaritima multifibrata</name>
    <dbReference type="NCBI Taxonomy" id="1930274"/>
    <lineage>
        <taxon>Bacteria</taxon>
        <taxon>Pseudomonadati</taxon>
        <taxon>Planctomycetota</taxon>
        <taxon>Planctomycetia</taxon>
        <taxon>Pirellulales</taxon>
        <taxon>Pirellulaceae</taxon>
        <taxon>Roseimaritima</taxon>
    </lineage>
</organism>